<protein>
    <submittedName>
        <fullName evidence="1">Putative oxidoreductase</fullName>
    </submittedName>
</protein>
<dbReference type="PANTHER" id="PTHR31630">
    <property type="entry name" value="PHYTANOYL-COA DIOXYGENASE-RELATED-RELATED"/>
    <property type="match status" value="1"/>
</dbReference>
<gene>
    <name evidence="1" type="ORF">LCPAC103_00760</name>
</gene>
<organism evidence="1">
    <name type="scientific">Pithovirus LCPAC103</name>
    <dbReference type="NCBI Taxonomy" id="2506588"/>
    <lineage>
        <taxon>Viruses</taxon>
        <taxon>Pithoviruses</taxon>
    </lineage>
</organism>
<dbReference type="InterPro" id="IPR008775">
    <property type="entry name" value="Phytyl_CoA_dOase-like"/>
</dbReference>
<proteinExistence type="predicted"/>
<dbReference type="Pfam" id="PF05721">
    <property type="entry name" value="PhyH"/>
    <property type="match status" value="1"/>
</dbReference>
<accession>A0A481Z4F3</accession>
<dbReference type="PANTHER" id="PTHR31630:SF6">
    <property type="entry name" value="PHYTANOYL-COA DIOXYGENASE-RELATED"/>
    <property type="match status" value="1"/>
</dbReference>
<name>A0A481Z4F3_9VIRU</name>
<dbReference type="SUPFAM" id="SSF51197">
    <property type="entry name" value="Clavaminate synthase-like"/>
    <property type="match status" value="1"/>
</dbReference>
<reference evidence="1" key="1">
    <citation type="journal article" date="2019" name="MBio">
        <title>Virus Genomes from Deep Sea Sediments Expand the Ocean Megavirome and Support Independent Origins of Viral Gigantism.</title>
        <authorList>
            <person name="Backstrom D."/>
            <person name="Yutin N."/>
            <person name="Jorgensen S.L."/>
            <person name="Dharamshi J."/>
            <person name="Homa F."/>
            <person name="Zaremba-Niedwiedzka K."/>
            <person name="Spang A."/>
            <person name="Wolf Y.I."/>
            <person name="Koonin E.V."/>
            <person name="Ettema T.J."/>
        </authorList>
    </citation>
    <scope>NUCLEOTIDE SEQUENCE</scope>
</reference>
<dbReference type="Gene3D" id="2.60.120.620">
    <property type="entry name" value="q2cbj1_9rhob like domain"/>
    <property type="match status" value="1"/>
</dbReference>
<sequence length="420" mass="47626">MESSEAVIGQGFYDQLNAAGYLVLPVLSEETAVSLSRALIKKTVELIFTKKGYSVDSANYRELKCLVDKPLRSKLGPGADTAVWRNGNTRQPIINKSTGMIDLHFQPELLETVTFNPKIVAASAKVMSVAPEKLVYAWGPERVSIKVQGATVMKKHLDANLFTESLNYAYRIQSLVTLSIDTTISADKSGTLNVLTHFHHFWQLAGVLFHPETGIADCRFPSSCLKSRFMELPSYFDSQYLDQLKHYGRLYIDYLNSGCDTMDTFGKYPENLTELFDSCYHADILVDYDLIKLSIYLEEMNWQSIQAKPGDMIFWHQHLPHRSMPNKSLVPRVVAYVNLYPAGANWNSSFQRQWVAQQFRKAESYYVKNADDLRATNVGVFRVTNLEEHQELTAMSKLESIAAMSTKDDFRKRLSGQLPV</sequence>
<evidence type="ECO:0000313" key="1">
    <source>
        <dbReference type="EMBL" id="QBK90395.1"/>
    </source>
</evidence>
<dbReference type="EMBL" id="MK500481">
    <property type="protein sequence ID" value="QBK90395.1"/>
    <property type="molecule type" value="Genomic_DNA"/>
</dbReference>